<feature type="domain" description="BTB" evidence="3">
    <location>
        <begin position="193"/>
        <end position="256"/>
    </location>
</feature>
<dbReference type="AlphaFoldDB" id="A0A6G1CLF5"/>
<dbReference type="Pfam" id="PF24570">
    <property type="entry name" value="BACK_BPM_SPOP"/>
    <property type="match status" value="1"/>
</dbReference>
<evidence type="ECO:0000256" key="2">
    <source>
        <dbReference type="ARBA" id="ARBA00010846"/>
    </source>
</evidence>
<keyword evidence="6" id="KW-1185">Reference proteome</keyword>
<sequence>MAASSSIRTTGSKCTPQMEQGRHVFQILGYSRFKGMGSAMTSFIRSRSFAIGGHNWAIRFYPDGFGLLDEQETTDFVSVYLELLSYGASVRASCDLRLLDHTTGVSSSMHNTETREFRSHDMSRYAPHYADFMKRSKLEASPYLHDDSLVIECVVTVTKEPHVSETRLFREIDVPPSDIAEHIGRFLGEEEGKDVTFSVGGETFTAHSILLMMRSPVFRAELCGSMKEATTRHIAIEEMEPAVFRALLHFIYTDSLPDMYDCEEDCKNEMIRHLLVAADKYAMDRLKLICERIIYNSLGVETVADTLAFADQYNCEKLKDDCLEFMASSDVIVMDAVVATQGYKNLKKTCPSVLGDVFERRVKLRKI</sequence>
<dbReference type="SMART" id="SM00225">
    <property type="entry name" value="BTB"/>
    <property type="match status" value="1"/>
</dbReference>
<gene>
    <name evidence="5" type="ORF">E2562_032071</name>
</gene>
<proteinExistence type="inferred from homology"/>
<accession>A0A6G1CLF5</accession>
<dbReference type="Gene3D" id="2.60.210.10">
    <property type="entry name" value="Apoptosis, Tumor Necrosis Factor Receptor Associated Protein 2, Chain A"/>
    <property type="match status" value="1"/>
</dbReference>
<dbReference type="PROSITE" id="PS50097">
    <property type="entry name" value="BTB"/>
    <property type="match status" value="1"/>
</dbReference>
<organism evidence="5 6">
    <name type="scientific">Oryza meyeriana var. granulata</name>
    <dbReference type="NCBI Taxonomy" id="110450"/>
    <lineage>
        <taxon>Eukaryota</taxon>
        <taxon>Viridiplantae</taxon>
        <taxon>Streptophyta</taxon>
        <taxon>Embryophyta</taxon>
        <taxon>Tracheophyta</taxon>
        <taxon>Spermatophyta</taxon>
        <taxon>Magnoliopsida</taxon>
        <taxon>Liliopsida</taxon>
        <taxon>Poales</taxon>
        <taxon>Poaceae</taxon>
        <taxon>BOP clade</taxon>
        <taxon>Oryzoideae</taxon>
        <taxon>Oryzeae</taxon>
        <taxon>Oryzinae</taxon>
        <taxon>Oryza</taxon>
        <taxon>Oryza meyeriana</taxon>
    </lineage>
</organism>
<dbReference type="Proteomes" id="UP000479710">
    <property type="component" value="Unassembled WGS sequence"/>
</dbReference>
<dbReference type="OrthoDB" id="6359816at2759"/>
<comment type="similarity">
    <text evidence="2">Belongs to the Tdpoz family.</text>
</comment>
<evidence type="ECO:0000313" key="6">
    <source>
        <dbReference type="Proteomes" id="UP000479710"/>
    </source>
</evidence>
<dbReference type="Gene3D" id="3.30.710.10">
    <property type="entry name" value="Potassium Channel Kv1.1, Chain A"/>
    <property type="match status" value="1"/>
</dbReference>
<dbReference type="EMBL" id="SPHZ02000009">
    <property type="protein sequence ID" value="KAF0900463.1"/>
    <property type="molecule type" value="Genomic_DNA"/>
</dbReference>
<name>A0A6G1CLF5_9ORYZ</name>
<dbReference type="PROSITE" id="PS50144">
    <property type="entry name" value="MATH"/>
    <property type="match status" value="1"/>
</dbReference>
<evidence type="ECO:0000256" key="1">
    <source>
        <dbReference type="ARBA" id="ARBA00004906"/>
    </source>
</evidence>
<dbReference type="InterPro" id="IPR011333">
    <property type="entry name" value="SKP1/BTB/POZ_sf"/>
</dbReference>
<reference evidence="5 6" key="1">
    <citation type="submission" date="2019-11" db="EMBL/GenBank/DDBJ databases">
        <title>Whole genome sequence of Oryza granulata.</title>
        <authorList>
            <person name="Li W."/>
        </authorList>
    </citation>
    <scope>NUCLEOTIDE SEQUENCE [LARGE SCALE GENOMIC DNA]</scope>
    <source>
        <strain evidence="6">cv. Menghai</strain>
        <tissue evidence="5">Leaf</tissue>
    </source>
</reference>
<dbReference type="Pfam" id="PF22486">
    <property type="entry name" value="MATH_2"/>
    <property type="match status" value="1"/>
</dbReference>
<dbReference type="InterPro" id="IPR008974">
    <property type="entry name" value="TRAF-like"/>
</dbReference>
<comment type="pathway">
    <text evidence="1">Protein modification; protein ubiquitination.</text>
</comment>
<evidence type="ECO:0000313" key="5">
    <source>
        <dbReference type="EMBL" id="KAF0900463.1"/>
    </source>
</evidence>
<dbReference type="InterPro" id="IPR000210">
    <property type="entry name" value="BTB/POZ_dom"/>
</dbReference>
<dbReference type="PANTHER" id="PTHR26379:SF438">
    <property type="entry name" value="OS08G0128700 PROTEIN"/>
    <property type="match status" value="1"/>
</dbReference>
<dbReference type="InterPro" id="IPR045005">
    <property type="entry name" value="BPM1-6"/>
</dbReference>
<protein>
    <recommendedName>
        <fullName evidence="7">BTB domain-containing protein</fullName>
    </recommendedName>
</protein>
<feature type="domain" description="MATH" evidence="4">
    <location>
        <begin position="20"/>
        <end position="155"/>
    </location>
</feature>
<dbReference type="Gene3D" id="1.25.40.420">
    <property type="match status" value="1"/>
</dbReference>
<dbReference type="PANTHER" id="PTHR26379">
    <property type="entry name" value="BTB/POZ AND MATH DOMAIN-CONTAINING PROTEIN 1"/>
    <property type="match status" value="1"/>
</dbReference>
<dbReference type="Pfam" id="PF00651">
    <property type="entry name" value="BTB"/>
    <property type="match status" value="1"/>
</dbReference>
<evidence type="ECO:0000259" key="3">
    <source>
        <dbReference type="PROSITE" id="PS50097"/>
    </source>
</evidence>
<dbReference type="InterPro" id="IPR056423">
    <property type="entry name" value="BACK_BPM_SPOP"/>
</dbReference>
<dbReference type="InterPro" id="IPR002083">
    <property type="entry name" value="MATH/TRAF_dom"/>
</dbReference>
<comment type="caution">
    <text evidence="5">The sequence shown here is derived from an EMBL/GenBank/DDBJ whole genome shotgun (WGS) entry which is preliminary data.</text>
</comment>
<dbReference type="CDD" id="cd00121">
    <property type="entry name" value="MATH"/>
    <property type="match status" value="1"/>
</dbReference>
<dbReference type="SUPFAM" id="SSF49599">
    <property type="entry name" value="TRAF domain-like"/>
    <property type="match status" value="1"/>
</dbReference>
<dbReference type="GO" id="GO:0016567">
    <property type="term" value="P:protein ubiquitination"/>
    <property type="evidence" value="ECO:0007669"/>
    <property type="project" value="InterPro"/>
</dbReference>
<dbReference type="SUPFAM" id="SSF54695">
    <property type="entry name" value="POZ domain"/>
    <property type="match status" value="1"/>
</dbReference>
<evidence type="ECO:0008006" key="7">
    <source>
        <dbReference type="Google" id="ProtNLM"/>
    </source>
</evidence>
<evidence type="ECO:0000259" key="4">
    <source>
        <dbReference type="PROSITE" id="PS50144"/>
    </source>
</evidence>